<dbReference type="EMBL" id="QFQP01000021">
    <property type="protein sequence ID" value="PZR09309.1"/>
    <property type="molecule type" value="Genomic_DNA"/>
</dbReference>
<evidence type="ECO:0000313" key="1">
    <source>
        <dbReference type="EMBL" id="PZR09309.1"/>
    </source>
</evidence>
<sequence length="160" mass="16490">MVVLALMSAGSAFAVKVGDNLFVKSKDTKVLKDPKATAAAVVTAQPGDEVKWEGPSDKDKQFHKVTFKGKTGFVLMSNLSPNKPQGEVDASTGKPMSAQAFASSGAATKALTPAGVKYAKGSGVKESEAAAQIIYVEEFNKAKATPTAVAAKAKALETGK</sequence>
<organism evidence="1 2">
    <name type="scientific">Archangium gephyra</name>
    <dbReference type="NCBI Taxonomy" id="48"/>
    <lineage>
        <taxon>Bacteria</taxon>
        <taxon>Pseudomonadati</taxon>
        <taxon>Myxococcota</taxon>
        <taxon>Myxococcia</taxon>
        <taxon>Myxococcales</taxon>
        <taxon>Cystobacterineae</taxon>
        <taxon>Archangiaceae</taxon>
        <taxon>Archangium</taxon>
    </lineage>
</organism>
<reference evidence="1 2" key="1">
    <citation type="submission" date="2017-08" db="EMBL/GenBank/DDBJ databases">
        <title>Infants hospitalized years apart are colonized by the same room-sourced microbial strains.</title>
        <authorList>
            <person name="Brooks B."/>
            <person name="Olm M.R."/>
            <person name="Firek B.A."/>
            <person name="Baker R."/>
            <person name="Thomas B.C."/>
            <person name="Morowitz M.J."/>
            <person name="Banfield J.F."/>
        </authorList>
    </citation>
    <scope>NUCLEOTIDE SEQUENCE [LARGE SCALE GENOMIC DNA]</scope>
    <source>
        <strain evidence="1">S2_003_000_R2_14</strain>
    </source>
</reference>
<proteinExistence type="predicted"/>
<comment type="caution">
    <text evidence="1">The sequence shown here is derived from an EMBL/GenBank/DDBJ whole genome shotgun (WGS) entry which is preliminary data.</text>
</comment>
<evidence type="ECO:0008006" key="3">
    <source>
        <dbReference type="Google" id="ProtNLM"/>
    </source>
</evidence>
<protein>
    <recommendedName>
        <fullName evidence="3">SH3 domain-containing protein</fullName>
    </recommendedName>
</protein>
<gene>
    <name evidence="1" type="ORF">DI536_22265</name>
</gene>
<accession>A0A2W5T0Q3</accession>
<name>A0A2W5T0Q3_9BACT</name>
<dbReference type="AlphaFoldDB" id="A0A2W5T0Q3"/>
<evidence type="ECO:0000313" key="2">
    <source>
        <dbReference type="Proteomes" id="UP000249061"/>
    </source>
</evidence>
<dbReference type="Proteomes" id="UP000249061">
    <property type="component" value="Unassembled WGS sequence"/>
</dbReference>
<dbReference type="Gene3D" id="2.30.30.40">
    <property type="entry name" value="SH3 Domains"/>
    <property type="match status" value="1"/>
</dbReference>